<dbReference type="Pfam" id="PF25601">
    <property type="entry name" value="AAA_lid_14"/>
    <property type="match status" value="1"/>
</dbReference>
<reference evidence="7 8" key="1">
    <citation type="submission" date="2019-11" db="EMBL/GenBank/DDBJ databases">
        <authorList>
            <person name="Zhang X.Y."/>
        </authorList>
    </citation>
    <scope>NUCLEOTIDE SEQUENCE [LARGE SCALE GENOMIC DNA]</scope>
    <source>
        <strain evidence="7 8">C176</strain>
    </source>
</reference>
<dbReference type="FunFam" id="3.40.50.300:FF:000006">
    <property type="entry name" value="DNA-binding transcriptional regulator NtrC"/>
    <property type="match status" value="1"/>
</dbReference>
<dbReference type="Gene3D" id="1.10.10.60">
    <property type="entry name" value="Homeodomain-like"/>
    <property type="match status" value="1"/>
</dbReference>
<dbReference type="SMART" id="SM00382">
    <property type="entry name" value="AAA"/>
    <property type="match status" value="1"/>
</dbReference>
<dbReference type="Gene3D" id="3.40.50.300">
    <property type="entry name" value="P-loop containing nucleotide triphosphate hydrolases"/>
    <property type="match status" value="1"/>
</dbReference>
<dbReference type="GO" id="GO:0005524">
    <property type="term" value="F:ATP binding"/>
    <property type="evidence" value="ECO:0007669"/>
    <property type="project" value="UniProtKB-KW"/>
</dbReference>
<sequence length="636" mass="68533">MAVALSYADTGGVADCNTSEEAEMENKTVRHSLLDASDEVAGATAGLAASWSRSREAGLQPHVTMSDAMLDATALRLLREANEQLITVALPELENLYCQIAGTNSAVLLADANGVILERQGDPAFRERSQSVALRPGACWGEADRGTNAIGLALTEGRCASVHGAEHFLACNTFLTCAATPIRNAAGTIVGLLDVSGDQPARQLHALGLVRMGARMIENRMLMAEFPDAFYLRFHARPELVGTLGEGIAVISASGHLLAMNAVAHAHFKTARAGTPITDYFELSGDLLASLFGHLVPIKTTYGLLVHALVAGKDKPLTPFIVPEIKPPLKQIDESFAELQVGDFRIAEAGRRALRVVEQNIPVLIEGETGTGKEWLVRAVHKRSSRSDKPLITVNCAAIPETLAEAELFGYTPGAFTGANRDGAPGRLVEADGGILFLDEVGDMPLELQTRLLRVLQEREVVPVGGTTPRPVNFLLLSATHQHLASLVEEGRFRSDLFYRLCGLNISLPPLRQRGDLRALIQRMVAEIDPGVLVSKAAMGQLLAHHWPGNLRELDNVLRTAMALRSSANQLDVADLPMPANRQPTLKSRESELMADAIARHGGNFSAAARELGVSRSTLYRRLQSADLKMREKPVS</sequence>
<evidence type="ECO:0000313" key="8">
    <source>
        <dbReference type="Proteomes" id="UP000433788"/>
    </source>
</evidence>
<dbReference type="GO" id="GO:0006355">
    <property type="term" value="P:regulation of DNA-templated transcription"/>
    <property type="evidence" value="ECO:0007669"/>
    <property type="project" value="InterPro"/>
</dbReference>
<evidence type="ECO:0000256" key="3">
    <source>
        <dbReference type="ARBA" id="ARBA00023015"/>
    </source>
</evidence>
<dbReference type="Proteomes" id="UP000433788">
    <property type="component" value="Unassembled WGS sequence"/>
</dbReference>
<comment type="caution">
    <text evidence="7">The sequence shown here is derived from an EMBL/GenBank/DDBJ whole genome shotgun (WGS) entry which is preliminary data.</text>
</comment>
<dbReference type="InterPro" id="IPR058031">
    <property type="entry name" value="AAA_lid_NorR"/>
</dbReference>
<protein>
    <submittedName>
        <fullName evidence="7">GAF domain-containing protein</fullName>
    </submittedName>
</protein>
<dbReference type="InterPro" id="IPR029016">
    <property type="entry name" value="GAF-like_dom_sf"/>
</dbReference>
<dbReference type="PROSITE" id="PS00676">
    <property type="entry name" value="SIGMA54_INTERACT_2"/>
    <property type="match status" value="1"/>
</dbReference>
<dbReference type="Gene3D" id="1.10.8.60">
    <property type="match status" value="1"/>
</dbReference>
<dbReference type="InterPro" id="IPR009057">
    <property type="entry name" value="Homeodomain-like_sf"/>
</dbReference>
<dbReference type="GO" id="GO:0043565">
    <property type="term" value="F:sequence-specific DNA binding"/>
    <property type="evidence" value="ECO:0007669"/>
    <property type="project" value="InterPro"/>
</dbReference>
<name>A0A6N7QM29_9GAMM</name>
<keyword evidence="1" id="KW-0547">Nucleotide-binding</keyword>
<evidence type="ECO:0000256" key="1">
    <source>
        <dbReference type="ARBA" id="ARBA00022741"/>
    </source>
</evidence>
<dbReference type="PROSITE" id="PS00688">
    <property type="entry name" value="SIGMA54_INTERACT_3"/>
    <property type="match status" value="1"/>
</dbReference>
<dbReference type="Pfam" id="PF01590">
    <property type="entry name" value="GAF"/>
    <property type="match status" value="1"/>
</dbReference>
<dbReference type="Pfam" id="PF00158">
    <property type="entry name" value="Sigma54_activat"/>
    <property type="match status" value="1"/>
</dbReference>
<dbReference type="InterPro" id="IPR025944">
    <property type="entry name" value="Sigma_54_int_dom_CS"/>
</dbReference>
<dbReference type="PROSITE" id="PS50045">
    <property type="entry name" value="SIGMA54_INTERACT_4"/>
    <property type="match status" value="1"/>
</dbReference>
<keyword evidence="5" id="KW-0804">Transcription</keyword>
<dbReference type="InterPro" id="IPR003593">
    <property type="entry name" value="AAA+_ATPase"/>
</dbReference>
<evidence type="ECO:0000259" key="6">
    <source>
        <dbReference type="PROSITE" id="PS50045"/>
    </source>
</evidence>
<organism evidence="7 8">
    <name type="scientific">Spiribacter salilacus</name>
    <dbReference type="NCBI Taxonomy" id="2664894"/>
    <lineage>
        <taxon>Bacteria</taxon>
        <taxon>Pseudomonadati</taxon>
        <taxon>Pseudomonadota</taxon>
        <taxon>Gammaproteobacteria</taxon>
        <taxon>Chromatiales</taxon>
        <taxon>Ectothiorhodospiraceae</taxon>
        <taxon>Spiribacter</taxon>
    </lineage>
</organism>
<evidence type="ECO:0000313" key="7">
    <source>
        <dbReference type="EMBL" id="MRH77461.1"/>
    </source>
</evidence>
<dbReference type="InterPro" id="IPR025662">
    <property type="entry name" value="Sigma_54_int_dom_ATP-bd_1"/>
</dbReference>
<dbReference type="PANTHER" id="PTHR32071:SF77">
    <property type="entry name" value="TRANSCRIPTIONAL REGULATORY PROTEIN"/>
    <property type="match status" value="1"/>
</dbReference>
<dbReference type="Pfam" id="PF02954">
    <property type="entry name" value="HTH_8"/>
    <property type="match status" value="1"/>
</dbReference>
<dbReference type="InterPro" id="IPR002197">
    <property type="entry name" value="HTH_Fis"/>
</dbReference>
<dbReference type="InterPro" id="IPR025943">
    <property type="entry name" value="Sigma_54_int_dom_ATP-bd_2"/>
</dbReference>
<dbReference type="EMBL" id="WJPP01000001">
    <property type="protein sequence ID" value="MRH77461.1"/>
    <property type="molecule type" value="Genomic_DNA"/>
</dbReference>
<evidence type="ECO:0000256" key="5">
    <source>
        <dbReference type="ARBA" id="ARBA00023163"/>
    </source>
</evidence>
<dbReference type="SUPFAM" id="SSF52540">
    <property type="entry name" value="P-loop containing nucleoside triphosphate hydrolases"/>
    <property type="match status" value="1"/>
</dbReference>
<dbReference type="AlphaFoldDB" id="A0A6N7QM29"/>
<dbReference type="PANTHER" id="PTHR32071">
    <property type="entry name" value="TRANSCRIPTIONAL REGULATORY PROTEIN"/>
    <property type="match status" value="1"/>
</dbReference>
<keyword evidence="4" id="KW-0238">DNA-binding</keyword>
<dbReference type="InterPro" id="IPR002078">
    <property type="entry name" value="Sigma_54_int"/>
</dbReference>
<dbReference type="InterPro" id="IPR027417">
    <property type="entry name" value="P-loop_NTPase"/>
</dbReference>
<dbReference type="InterPro" id="IPR003018">
    <property type="entry name" value="GAF"/>
</dbReference>
<evidence type="ECO:0000256" key="2">
    <source>
        <dbReference type="ARBA" id="ARBA00022840"/>
    </source>
</evidence>
<keyword evidence="8" id="KW-1185">Reference proteome</keyword>
<evidence type="ECO:0000256" key="4">
    <source>
        <dbReference type="ARBA" id="ARBA00023125"/>
    </source>
</evidence>
<dbReference type="Gene3D" id="3.30.450.40">
    <property type="match status" value="1"/>
</dbReference>
<dbReference type="PROSITE" id="PS00675">
    <property type="entry name" value="SIGMA54_INTERACT_1"/>
    <property type="match status" value="1"/>
</dbReference>
<dbReference type="PRINTS" id="PR01590">
    <property type="entry name" value="HTHFIS"/>
</dbReference>
<accession>A0A6N7QM29</accession>
<dbReference type="SUPFAM" id="SSF46689">
    <property type="entry name" value="Homeodomain-like"/>
    <property type="match status" value="1"/>
</dbReference>
<proteinExistence type="predicted"/>
<feature type="domain" description="Sigma-54 factor interaction" evidence="6">
    <location>
        <begin position="351"/>
        <end position="563"/>
    </location>
</feature>
<gene>
    <name evidence="7" type="ORF">GH984_01885</name>
</gene>
<keyword evidence="3" id="KW-0805">Transcription regulation</keyword>
<keyword evidence="2" id="KW-0067">ATP-binding</keyword>
<dbReference type="CDD" id="cd00009">
    <property type="entry name" value="AAA"/>
    <property type="match status" value="1"/>
</dbReference>